<feature type="region of interest" description="Disordered" evidence="1">
    <location>
        <begin position="34"/>
        <end position="275"/>
    </location>
</feature>
<accession>A0A4Q4TD71</accession>
<reference evidence="3 4" key="1">
    <citation type="submission" date="2018-06" db="EMBL/GenBank/DDBJ databases">
        <title>Complete Genomes of Monosporascus.</title>
        <authorList>
            <person name="Robinson A.J."/>
            <person name="Natvig D.O."/>
        </authorList>
    </citation>
    <scope>NUCLEOTIDE SEQUENCE [LARGE SCALE GENOMIC DNA]</scope>
    <source>
        <strain evidence="3 4">CBS 110550</strain>
    </source>
</reference>
<dbReference type="AlphaFoldDB" id="A0A4Q4TD71"/>
<feature type="compositionally biased region" description="Basic and acidic residues" evidence="1">
    <location>
        <begin position="49"/>
        <end position="62"/>
    </location>
</feature>
<feature type="compositionally biased region" description="Low complexity" evidence="1">
    <location>
        <begin position="411"/>
        <end position="424"/>
    </location>
</feature>
<evidence type="ECO:0000313" key="3">
    <source>
        <dbReference type="EMBL" id="RYP04655.1"/>
    </source>
</evidence>
<sequence>MARKSSADDDLAYGERWDKDRFLFERDRERERDRIEERDRYISRGPPARAREVSPDRPERRPAATRPPYPWEDDHPRPRERRYGDDDRRARRSPPIELERDLDRRLVIDRERERNYRDSSPPRPPRPGMMLRRQSSLDIFDRRPMPRFYDRDEPGPPALRGDYRPDPYEPIPLPRSRALPPPRTYAERDYDEIKVSDPDRYGNEEYHTYPDRLREREYVRMKRRRSDSRTSRARTHRTSSRRSSSRTSTTSSSSSSSSSGGTTVTAKSEYPKKGKTRIPARLVSTRALIDLGYPFIQEKALGQENIDDVLKLSEDYKKAELEVLAARSSHAAEDRREDVFTIPPQAPAVPVITTAPPPPAPAGYAAAPAPGGYAVAAAPAPAPAVPVAEYVTRDLSPSRSSRTTRHRRSRSTSTATTSTSTSTSYRDPVLVDAYPWEVGSHAPAAGPVMLVDDRYRTDRDIKMEIAQLEAERDLMKRERRRHRSRHHRSRSRSTAGGELVRAERLPTGELVLYEEEVERIEEPRRGVRIEKDKKGPPPGLMKAMLATLT</sequence>
<dbReference type="Pfam" id="PF26118">
    <property type="entry name" value="DUF8035"/>
    <property type="match status" value="1"/>
</dbReference>
<evidence type="ECO:0000313" key="4">
    <source>
        <dbReference type="Proteomes" id="UP000293360"/>
    </source>
</evidence>
<feature type="region of interest" description="Disordered" evidence="1">
    <location>
        <begin position="476"/>
        <end position="499"/>
    </location>
</feature>
<feature type="compositionally biased region" description="Basic residues" evidence="1">
    <location>
        <begin position="477"/>
        <end position="491"/>
    </location>
</feature>
<protein>
    <recommendedName>
        <fullName evidence="2">DUF8035 domain-containing protein</fullName>
    </recommendedName>
</protein>
<feature type="compositionally biased region" description="Low complexity" evidence="1">
    <location>
        <begin position="245"/>
        <end position="259"/>
    </location>
</feature>
<feature type="compositionally biased region" description="Basic and acidic residues" evidence="1">
    <location>
        <begin position="97"/>
        <end position="117"/>
    </location>
</feature>
<feature type="domain" description="DUF8035" evidence="2">
    <location>
        <begin position="272"/>
        <end position="319"/>
    </location>
</feature>
<feature type="compositionally biased region" description="Basic and acidic residues" evidence="1">
    <location>
        <begin position="185"/>
        <end position="220"/>
    </location>
</feature>
<feature type="compositionally biased region" description="Basic and acidic residues" evidence="1">
    <location>
        <begin position="139"/>
        <end position="154"/>
    </location>
</feature>
<feature type="compositionally biased region" description="Basic and acidic residues" evidence="1">
    <location>
        <begin position="72"/>
        <end position="89"/>
    </location>
</feature>
<feature type="region of interest" description="Disordered" evidence="1">
    <location>
        <begin position="393"/>
        <end position="424"/>
    </location>
</feature>
<feature type="region of interest" description="Disordered" evidence="1">
    <location>
        <begin position="527"/>
        <end position="549"/>
    </location>
</feature>
<comment type="caution">
    <text evidence="3">The sequence shown here is derived from an EMBL/GenBank/DDBJ whole genome shotgun (WGS) entry which is preliminary data.</text>
</comment>
<name>A0A4Q4TD71_9PEZI</name>
<dbReference type="InterPro" id="IPR058348">
    <property type="entry name" value="DUF8035"/>
</dbReference>
<evidence type="ECO:0000256" key="1">
    <source>
        <dbReference type="SAM" id="MobiDB-lite"/>
    </source>
</evidence>
<feature type="compositionally biased region" description="Pro residues" evidence="1">
    <location>
        <begin position="168"/>
        <end position="183"/>
    </location>
</feature>
<keyword evidence="4" id="KW-1185">Reference proteome</keyword>
<organism evidence="3 4">
    <name type="scientific">Monosporascus ibericus</name>
    <dbReference type="NCBI Taxonomy" id="155417"/>
    <lineage>
        <taxon>Eukaryota</taxon>
        <taxon>Fungi</taxon>
        <taxon>Dikarya</taxon>
        <taxon>Ascomycota</taxon>
        <taxon>Pezizomycotina</taxon>
        <taxon>Sordariomycetes</taxon>
        <taxon>Xylariomycetidae</taxon>
        <taxon>Xylariales</taxon>
        <taxon>Xylariales incertae sedis</taxon>
        <taxon>Monosporascus</taxon>
    </lineage>
</organism>
<dbReference type="Proteomes" id="UP000293360">
    <property type="component" value="Unassembled WGS sequence"/>
</dbReference>
<dbReference type="STRING" id="155417.A0A4Q4TD71"/>
<evidence type="ECO:0000259" key="2">
    <source>
        <dbReference type="Pfam" id="PF26118"/>
    </source>
</evidence>
<feature type="compositionally biased region" description="Basic residues" evidence="1">
    <location>
        <begin position="221"/>
        <end position="244"/>
    </location>
</feature>
<dbReference type="OrthoDB" id="5428245at2759"/>
<proteinExistence type="predicted"/>
<dbReference type="EMBL" id="QJNU01000202">
    <property type="protein sequence ID" value="RYP04655.1"/>
    <property type="molecule type" value="Genomic_DNA"/>
</dbReference>
<gene>
    <name evidence="3" type="ORF">DL764_004317</name>
</gene>